<dbReference type="Pfam" id="PF01565">
    <property type="entry name" value="FAD_binding_4"/>
    <property type="match status" value="1"/>
</dbReference>
<dbReference type="PANTHER" id="PTHR42973">
    <property type="entry name" value="BINDING OXIDOREDUCTASE, PUTATIVE (AFU_ORTHOLOGUE AFUA_1G17690)-RELATED"/>
    <property type="match status" value="1"/>
</dbReference>
<dbReference type="OrthoDB" id="2151789at2759"/>
<dbReference type="InterPro" id="IPR016169">
    <property type="entry name" value="FAD-bd_PCMH_sub2"/>
</dbReference>
<evidence type="ECO:0000256" key="5">
    <source>
        <dbReference type="SAM" id="SignalP"/>
    </source>
</evidence>
<evidence type="ECO:0000256" key="1">
    <source>
        <dbReference type="ARBA" id="ARBA00005466"/>
    </source>
</evidence>
<evidence type="ECO:0000313" key="8">
    <source>
        <dbReference type="Proteomes" id="UP000078397"/>
    </source>
</evidence>
<accession>A0A179FZX8</accession>
<dbReference type="InterPro" id="IPR006094">
    <property type="entry name" value="Oxid_FAD_bind_N"/>
</dbReference>
<comment type="caution">
    <text evidence="7">The sequence shown here is derived from an EMBL/GenBank/DDBJ whole genome shotgun (WGS) entry which is preliminary data.</text>
</comment>
<dbReference type="GO" id="GO:0071949">
    <property type="term" value="F:FAD binding"/>
    <property type="evidence" value="ECO:0007669"/>
    <property type="project" value="InterPro"/>
</dbReference>
<comment type="similarity">
    <text evidence="1">Belongs to the oxygen-dependent FAD-linked oxidoreductase family.</text>
</comment>
<sequence>MRASAFLAAALATAAATNKCCEQIHHVLPQKTSFPTSSTYNATEAAYFSLQESDLKPSCIIHPTTTQDVSLAMAIISKNPQCLFAIKGRGHTPAAGFANVQGGVTIDMTGLSAISVSADHSIAHVGAGASWLGVYKFLKPLNLAVAGGRNGNVGVGGLLLGGGISHFTTRVGWACDNVVNYEVVLSGGQIIQANASSHPDLYQALRGGSNNFGIVTRFDLKAFSQGNISVTSLVNDISYVAPVFEAFTDIVTSTPFDKDTSLVTGLLFNSTSKAWTLTNSAVYAKADTNPAVFKNLSAIPSVSHKNQITTLAQFADEKATPPLNWVFSTATFKPSSQFMVELFDILNTTLYGFNPAGGVVWSVALEPLAGDMLSTGSTLGMKATERGYSKSIRS</sequence>
<dbReference type="InterPro" id="IPR050416">
    <property type="entry name" value="FAD-linked_Oxidoreductase"/>
</dbReference>
<evidence type="ECO:0000256" key="2">
    <source>
        <dbReference type="ARBA" id="ARBA00022630"/>
    </source>
</evidence>
<keyword evidence="5" id="KW-0732">Signal</keyword>
<proteinExistence type="inferred from homology"/>
<name>A0A179FZX8_METCM</name>
<dbReference type="EMBL" id="LSBJ02000002">
    <property type="protein sequence ID" value="OAQ70603.1"/>
    <property type="molecule type" value="Genomic_DNA"/>
</dbReference>
<dbReference type="SUPFAM" id="SSF56176">
    <property type="entry name" value="FAD-binding/transporter-associated domain-like"/>
    <property type="match status" value="1"/>
</dbReference>
<dbReference type="PANTHER" id="PTHR42973:SF22">
    <property type="entry name" value="FAD-BINDING PCMH-TYPE DOMAIN-CONTAINING PROTEIN-RELATED"/>
    <property type="match status" value="1"/>
</dbReference>
<dbReference type="InterPro" id="IPR036318">
    <property type="entry name" value="FAD-bd_PCMH-like_sf"/>
</dbReference>
<dbReference type="RefSeq" id="XP_018147140.1">
    <property type="nucleotide sequence ID" value="XM_018282598.1"/>
</dbReference>
<protein>
    <submittedName>
        <fullName evidence="7">FAD-binding protein</fullName>
    </submittedName>
</protein>
<keyword evidence="2" id="KW-0285">Flavoprotein</keyword>
<feature type="chain" id="PRO_5008102232" evidence="5">
    <location>
        <begin position="17"/>
        <end position="394"/>
    </location>
</feature>
<evidence type="ECO:0000256" key="4">
    <source>
        <dbReference type="ARBA" id="ARBA00023002"/>
    </source>
</evidence>
<gene>
    <name evidence="7" type="ORF">VFPPC_03047</name>
</gene>
<keyword evidence="4" id="KW-0560">Oxidoreductase</keyword>
<evidence type="ECO:0000256" key="3">
    <source>
        <dbReference type="ARBA" id="ARBA00022827"/>
    </source>
</evidence>
<keyword evidence="8" id="KW-1185">Reference proteome</keyword>
<feature type="signal peptide" evidence="5">
    <location>
        <begin position="1"/>
        <end position="16"/>
    </location>
</feature>
<keyword evidence="3" id="KW-0274">FAD</keyword>
<evidence type="ECO:0000259" key="6">
    <source>
        <dbReference type="PROSITE" id="PS51387"/>
    </source>
</evidence>
<dbReference type="GeneID" id="28846592"/>
<dbReference type="AlphaFoldDB" id="A0A179FZX8"/>
<dbReference type="GO" id="GO:0016491">
    <property type="term" value="F:oxidoreductase activity"/>
    <property type="evidence" value="ECO:0007669"/>
    <property type="project" value="UniProtKB-KW"/>
</dbReference>
<dbReference type="PROSITE" id="PS51387">
    <property type="entry name" value="FAD_PCMH"/>
    <property type="match status" value="1"/>
</dbReference>
<organism evidence="7 8">
    <name type="scientific">Pochonia chlamydosporia 170</name>
    <dbReference type="NCBI Taxonomy" id="1380566"/>
    <lineage>
        <taxon>Eukaryota</taxon>
        <taxon>Fungi</taxon>
        <taxon>Dikarya</taxon>
        <taxon>Ascomycota</taxon>
        <taxon>Pezizomycotina</taxon>
        <taxon>Sordariomycetes</taxon>
        <taxon>Hypocreomycetidae</taxon>
        <taxon>Hypocreales</taxon>
        <taxon>Clavicipitaceae</taxon>
        <taxon>Pochonia</taxon>
    </lineage>
</organism>
<dbReference type="STRING" id="1380566.A0A179FZX8"/>
<dbReference type="InterPro" id="IPR016166">
    <property type="entry name" value="FAD-bd_PCMH"/>
</dbReference>
<dbReference type="Gene3D" id="3.30.465.10">
    <property type="match status" value="1"/>
</dbReference>
<dbReference type="Proteomes" id="UP000078397">
    <property type="component" value="Unassembled WGS sequence"/>
</dbReference>
<evidence type="ECO:0000313" key="7">
    <source>
        <dbReference type="EMBL" id="OAQ70603.1"/>
    </source>
</evidence>
<reference evidence="7 8" key="1">
    <citation type="journal article" date="2016" name="PLoS Pathog.">
        <title>Biosynthesis of antibiotic leucinostatins in bio-control fungus Purpureocillium lilacinum and their inhibition on phytophthora revealed by genome mining.</title>
        <authorList>
            <person name="Wang G."/>
            <person name="Liu Z."/>
            <person name="Lin R."/>
            <person name="Li E."/>
            <person name="Mao Z."/>
            <person name="Ling J."/>
            <person name="Yang Y."/>
            <person name="Yin W.B."/>
            <person name="Xie B."/>
        </authorList>
    </citation>
    <scope>NUCLEOTIDE SEQUENCE [LARGE SCALE GENOMIC DNA]</scope>
    <source>
        <strain evidence="7">170</strain>
    </source>
</reference>
<feature type="domain" description="FAD-binding PCMH-type" evidence="6">
    <location>
        <begin position="53"/>
        <end position="225"/>
    </location>
</feature>
<dbReference type="KEGG" id="pchm:VFPPC_03047"/>